<evidence type="ECO:0000313" key="2">
    <source>
        <dbReference type="Proteomes" id="UP000774617"/>
    </source>
</evidence>
<gene>
    <name evidence="1" type="ORF">B0J12DRAFT_725586</name>
</gene>
<accession>A0ABQ8GML8</accession>
<comment type="caution">
    <text evidence="1">The sequence shown here is derived from an EMBL/GenBank/DDBJ whole genome shotgun (WGS) entry which is preliminary data.</text>
</comment>
<name>A0ABQ8GML8_9PEZI</name>
<organism evidence="1 2">
    <name type="scientific">Macrophomina phaseolina</name>
    <dbReference type="NCBI Taxonomy" id="35725"/>
    <lineage>
        <taxon>Eukaryota</taxon>
        <taxon>Fungi</taxon>
        <taxon>Dikarya</taxon>
        <taxon>Ascomycota</taxon>
        <taxon>Pezizomycotina</taxon>
        <taxon>Dothideomycetes</taxon>
        <taxon>Dothideomycetes incertae sedis</taxon>
        <taxon>Botryosphaeriales</taxon>
        <taxon>Botryosphaeriaceae</taxon>
        <taxon>Macrophomina</taxon>
    </lineage>
</organism>
<evidence type="ECO:0000313" key="1">
    <source>
        <dbReference type="EMBL" id="KAH7060903.1"/>
    </source>
</evidence>
<reference evidence="1 2" key="1">
    <citation type="journal article" date="2021" name="Nat. Commun.">
        <title>Genetic determinants of endophytism in the Arabidopsis root mycobiome.</title>
        <authorList>
            <person name="Mesny F."/>
            <person name="Miyauchi S."/>
            <person name="Thiergart T."/>
            <person name="Pickel B."/>
            <person name="Atanasova L."/>
            <person name="Karlsson M."/>
            <person name="Huettel B."/>
            <person name="Barry K.W."/>
            <person name="Haridas S."/>
            <person name="Chen C."/>
            <person name="Bauer D."/>
            <person name="Andreopoulos W."/>
            <person name="Pangilinan J."/>
            <person name="LaButti K."/>
            <person name="Riley R."/>
            <person name="Lipzen A."/>
            <person name="Clum A."/>
            <person name="Drula E."/>
            <person name="Henrissat B."/>
            <person name="Kohler A."/>
            <person name="Grigoriev I.V."/>
            <person name="Martin F.M."/>
            <person name="Hacquard S."/>
        </authorList>
    </citation>
    <scope>NUCLEOTIDE SEQUENCE [LARGE SCALE GENOMIC DNA]</scope>
    <source>
        <strain evidence="1 2">MPI-SDFR-AT-0080</strain>
    </source>
</reference>
<sequence>MSVSVSTGPGSLMQLGLSIADIALLADNGKKFGNFLRVGENDTDLFKTIQETPEAILKRRGLVEAAELGKKWPKLCFIHQGTMLQKDMSAEISQTSGEQGTSRGNPKSVYAFTWVMVGIVSALDDCLSSNVIREVLIRVFNTILQGDDKTEDALKVQLRVNIESWRSFGCARNISDSIKQKIRKSLQKKWSTVSDKIAIAQLNQAETQDMERFLIWLLRGDDGKLQAMSAITHAVAEGLKFVGMDICTEGEAKREGQAYVTYRPDGRAFGEMQTSDKSTRRGLGFNALQIAWPRGRPDNMIDTLRSVSGYRIINNMQKFWVYGSDAAKELTMIAKADLPYEETRELLYSIEELPLDAYGFPVDTQKLYEALEELVQGLSPEKVAWLQTHTGREYLLRNEQAHTMPEAQNVDLLLQYQALMFGFYYQLFNQLLYFKLVEKNAYFHGLWGPGSTTFLAMCTQFSKCLRESSSASRAHALYMLSTMYNGRRKVFQASSSNPRLIGVLGPISVLALPLVRTTDVPEEIWKFAIIDLPIVDFVPLGSDGELVAGDPGGLQFAPATTLEKARAAIKPTMPSKKWTVHPSMNVFFGSEQGDGVVMAARCGGRLVGWFNPLAADVVFLSPAYLRDSKYESQICDEVLNAFDIDDEQWQAGKVGQPVSGQPGFQFGVVHSRGSPELRYAAVGFYAGSGEEIVIVGSADQFGVAFERLEVQESGIVIS</sequence>
<keyword evidence="2" id="KW-1185">Reference proteome</keyword>
<protein>
    <submittedName>
        <fullName evidence="1">Uncharacterized protein</fullName>
    </submittedName>
</protein>
<dbReference type="Proteomes" id="UP000774617">
    <property type="component" value="Unassembled WGS sequence"/>
</dbReference>
<proteinExistence type="predicted"/>
<dbReference type="EMBL" id="JAGTJR010000005">
    <property type="protein sequence ID" value="KAH7060903.1"/>
    <property type="molecule type" value="Genomic_DNA"/>
</dbReference>